<comment type="caution">
    <text evidence="1">The sequence shown here is derived from an EMBL/GenBank/DDBJ whole genome shotgun (WGS) entry which is preliminary data.</text>
</comment>
<dbReference type="AlphaFoldDB" id="A0A4Q8BF59"/>
<evidence type="ECO:0000313" key="1">
    <source>
        <dbReference type="EMBL" id="RZU76594.1"/>
    </source>
</evidence>
<evidence type="ECO:0008006" key="3">
    <source>
        <dbReference type="Google" id="ProtNLM"/>
    </source>
</evidence>
<dbReference type="EMBL" id="SHLD01000001">
    <property type="protein sequence ID" value="RZU76594.1"/>
    <property type="molecule type" value="Genomic_DNA"/>
</dbReference>
<sequence>MRDTPGYTCVTCGRRHDELPLSYRTQAPAFWSEELAAADDSELTPDLCVIRGEHFFVQGNLEIPLRDAEGTFSWGVWVSLSAANFGRTVQLWETPGRESEPPYFGWLSTELPLYGVSTLELKTHVHTRPVGEKPAVEVEPTDHPLAVAQRTGMTMADVQRIAEQLRHPETRPEPAG</sequence>
<name>A0A4Q8BF59_9ACTN</name>
<keyword evidence="2" id="KW-1185">Reference proteome</keyword>
<accession>A0A4Q8BF59</accession>
<dbReference type="RefSeq" id="WP_130337369.1">
    <property type="nucleotide sequence ID" value="NZ_SHLD01000001.1"/>
</dbReference>
<gene>
    <name evidence="1" type="ORF">EV384_5260</name>
</gene>
<reference evidence="1 2" key="1">
    <citation type="submission" date="2019-02" db="EMBL/GenBank/DDBJ databases">
        <title>Sequencing the genomes of 1000 actinobacteria strains.</title>
        <authorList>
            <person name="Klenk H.-P."/>
        </authorList>
    </citation>
    <scope>NUCLEOTIDE SEQUENCE [LARGE SCALE GENOMIC DNA]</scope>
    <source>
        <strain evidence="1 2">DSM 45612</strain>
    </source>
</reference>
<dbReference type="InterPro" id="IPR018697">
    <property type="entry name" value="DUF2199"/>
</dbReference>
<proteinExistence type="predicted"/>
<organism evidence="1 2">
    <name type="scientific">Micromonospora kangleipakensis</name>
    <dbReference type="NCBI Taxonomy" id="1077942"/>
    <lineage>
        <taxon>Bacteria</taxon>
        <taxon>Bacillati</taxon>
        <taxon>Actinomycetota</taxon>
        <taxon>Actinomycetes</taxon>
        <taxon>Micromonosporales</taxon>
        <taxon>Micromonosporaceae</taxon>
        <taxon>Micromonospora</taxon>
    </lineage>
</organism>
<dbReference type="Pfam" id="PF09965">
    <property type="entry name" value="DUF2199"/>
    <property type="match status" value="1"/>
</dbReference>
<protein>
    <recommendedName>
        <fullName evidence="3">DUF2199 domain-containing protein</fullName>
    </recommendedName>
</protein>
<dbReference type="Proteomes" id="UP000294114">
    <property type="component" value="Unassembled WGS sequence"/>
</dbReference>
<evidence type="ECO:0000313" key="2">
    <source>
        <dbReference type="Proteomes" id="UP000294114"/>
    </source>
</evidence>
<dbReference type="OrthoDB" id="4404538at2"/>